<dbReference type="InterPro" id="IPR027065">
    <property type="entry name" value="Lon_Prtase"/>
</dbReference>
<comment type="subcellular location">
    <subcellularLocation>
        <location evidence="6">Cell membrane</location>
        <topology evidence="6">Multi-pass membrane protein</topology>
    </subcellularLocation>
    <subcellularLocation>
        <location evidence="1">Endomembrane system</location>
        <topology evidence="1">Multi-pass membrane protein</topology>
    </subcellularLocation>
</comment>
<keyword evidence="6" id="KW-0472">Membrane</keyword>
<dbReference type="GO" id="GO:0005886">
    <property type="term" value="C:plasma membrane"/>
    <property type="evidence" value="ECO:0007669"/>
    <property type="project" value="UniProtKB-SubCell"/>
</dbReference>
<dbReference type="InterPro" id="IPR014721">
    <property type="entry name" value="Ribsml_uS5_D2-typ_fold_subgr"/>
</dbReference>
<dbReference type="PROSITE" id="PS51786">
    <property type="entry name" value="LON_PROTEOLYTIC"/>
    <property type="match status" value="1"/>
</dbReference>
<evidence type="ECO:0000256" key="1">
    <source>
        <dbReference type="ARBA" id="ARBA00004127"/>
    </source>
</evidence>
<dbReference type="InterPro" id="IPR025943">
    <property type="entry name" value="Sigma_54_int_dom_ATP-bd_2"/>
</dbReference>
<dbReference type="AlphaFoldDB" id="F8AJI9"/>
<comment type="function">
    <text evidence="6">ATP-dependent serine protease that mediates the selective degradation of mutant and abnormal proteins as well as certain short-lived regulatory proteins. Degrades polypeptides processively.</text>
</comment>
<dbReference type="GO" id="GO:0004176">
    <property type="term" value="F:ATP-dependent peptidase activity"/>
    <property type="evidence" value="ECO:0007669"/>
    <property type="project" value="UniProtKB-UniRule"/>
</dbReference>
<dbReference type="EC" id="3.4.21.-" evidence="6"/>
<dbReference type="eggNOG" id="arCOG02160">
    <property type="taxonomic scope" value="Archaea"/>
</dbReference>
<dbReference type="InterPro" id="IPR020568">
    <property type="entry name" value="Ribosomal_Su5_D2-typ_SF"/>
</dbReference>
<name>F8AJI9_METOI</name>
<dbReference type="GO" id="GO:0004252">
    <property type="term" value="F:serine-type endopeptidase activity"/>
    <property type="evidence" value="ECO:0007669"/>
    <property type="project" value="UniProtKB-UniRule"/>
</dbReference>
<dbReference type="InterPro" id="IPR027417">
    <property type="entry name" value="P-loop_NTPase"/>
</dbReference>
<dbReference type="Gene3D" id="3.40.50.300">
    <property type="entry name" value="P-loop containing nucleotide triphosphate hydrolases"/>
    <property type="match status" value="2"/>
</dbReference>
<keyword evidence="5 6" id="KW-0378">Hydrolase</keyword>
<reference evidence="8" key="1">
    <citation type="submission" date="2011-05" db="EMBL/GenBank/DDBJ databases">
        <title>Complete sequence of chromosome of Methanothermococcus okinawensis IH1.</title>
        <authorList>
            <consortium name="US DOE Joint Genome Institute"/>
            <person name="Lucas S."/>
            <person name="Han J."/>
            <person name="Lapidus A."/>
            <person name="Cheng J.-F."/>
            <person name="Goodwin L."/>
            <person name="Pitluck S."/>
            <person name="Peters L."/>
            <person name="Mikhailova N."/>
            <person name="Held B."/>
            <person name="Han C."/>
            <person name="Tapia R."/>
            <person name="Land M."/>
            <person name="Hauser L."/>
            <person name="Kyrpides N."/>
            <person name="Ivanova N."/>
            <person name="Pagani I."/>
            <person name="Sieprawska-Lupa M."/>
            <person name="Takai K."/>
            <person name="Miyazaki J."/>
            <person name="Whitman W."/>
            <person name="Woyke T."/>
        </authorList>
    </citation>
    <scope>NUCLEOTIDE SEQUENCE [LARGE SCALE GENOMIC DNA]</scope>
    <source>
        <strain evidence="8">IH1</strain>
    </source>
</reference>
<dbReference type="PANTHER" id="PTHR10046">
    <property type="entry name" value="ATP DEPENDENT LON PROTEASE FAMILY MEMBER"/>
    <property type="match status" value="1"/>
</dbReference>
<dbReference type="GO" id="GO:0006508">
    <property type="term" value="P:proteolysis"/>
    <property type="evidence" value="ECO:0007669"/>
    <property type="project" value="UniProtKB-KW"/>
</dbReference>
<organism evidence="8 9">
    <name type="scientific">Methanothermococcus okinawensis (strain DSM 14208 / JCM 11175 / IH1)</name>
    <dbReference type="NCBI Taxonomy" id="647113"/>
    <lineage>
        <taxon>Archaea</taxon>
        <taxon>Methanobacteriati</taxon>
        <taxon>Methanobacteriota</taxon>
        <taxon>Methanomada group</taxon>
        <taxon>Methanococci</taxon>
        <taxon>Methanococcales</taxon>
        <taxon>Methanococcaceae</taxon>
        <taxon>Methanothermococcus</taxon>
    </lineage>
</organism>
<evidence type="ECO:0000256" key="4">
    <source>
        <dbReference type="ARBA" id="ARBA00022840"/>
    </source>
</evidence>
<dbReference type="SUPFAM" id="SSF52540">
    <property type="entry name" value="P-loop containing nucleoside triphosphate hydrolases"/>
    <property type="match status" value="1"/>
</dbReference>
<evidence type="ECO:0000313" key="9">
    <source>
        <dbReference type="Proteomes" id="UP000009296"/>
    </source>
</evidence>
<dbReference type="InterPro" id="IPR008269">
    <property type="entry name" value="Lon_proteolytic"/>
</dbReference>
<dbReference type="Proteomes" id="UP000009296">
    <property type="component" value="Chromosome"/>
</dbReference>
<dbReference type="GO" id="GO:0030163">
    <property type="term" value="P:protein catabolic process"/>
    <property type="evidence" value="ECO:0007669"/>
    <property type="project" value="UniProtKB-UniRule"/>
</dbReference>
<dbReference type="Pfam" id="PF00158">
    <property type="entry name" value="Sigma54_activat"/>
    <property type="match status" value="1"/>
</dbReference>
<feature type="active site" evidence="5">
    <location>
        <position position="654"/>
    </location>
</feature>
<dbReference type="HOGENOM" id="CLU_392630_0_0_2"/>
<keyword evidence="6" id="KW-1133">Transmembrane helix</keyword>
<dbReference type="GO" id="GO:0012505">
    <property type="term" value="C:endomembrane system"/>
    <property type="evidence" value="ECO:0007669"/>
    <property type="project" value="UniProtKB-SubCell"/>
</dbReference>
<dbReference type="Gene3D" id="3.30.230.10">
    <property type="match status" value="1"/>
</dbReference>
<dbReference type="MEROPS" id="S16.008"/>
<dbReference type="GO" id="GO:0006355">
    <property type="term" value="P:regulation of DNA-templated transcription"/>
    <property type="evidence" value="ECO:0007669"/>
    <property type="project" value="InterPro"/>
</dbReference>
<comment type="subunit">
    <text evidence="6">Homohexamer. Organized in a ring with a central cavity.</text>
</comment>
<dbReference type="InterPro" id="IPR004663">
    <property type="entry name" value="Lon_arc"/>
</dbReference>
<protein>
    <recommendedName>
        <fullName evidence="6">Archaeal Lon protease</fullName>
        <ecNumber evidence="6">3.4.21.-</ecNumber>
    </recommendedName>
    <alternativeName>
        <fullName evidence="6">ATP-dependent protease La homolog</fullName>
    </alternativeName>
</protein>
<dbReference type="GO" id="GO:0005524">
    <property type="term" value="F:ATP binding"/>
    <property type="evidence" value="ECO:0007669"/>
    <property type="project" value="UniProtKB-UniRule"/>
</dbReference>
<keyword evidence="3 6" id="KW-0547">Nucleotide-binding</keyword>
<sequence length="706" mass="78169">MKNNILKGEYMFSIKFKTTDELPEPSPRLIDQIIGQDEALNIVLSAVKNKRHALLLGDPGVGKSMMVKAVGELIEKSSTDFKPYTILAKPNLKNPEKPIVELVEGHYEEKVEIIKPSMVRQPPSILTILIFMIAFTAITSYLMKGLPDSKVLGIIATVSIVAFALAFVIIFLTVFGATKGSMSNAVSPMDLKPVVLYECKKRPLVRASAYNVTKLLGDVKHCPLGGKPPLGTPPHKRIILGAIHEAHKGILYVDEIKTMPPEVQDYILTALQDKCLAISGRNPNSSGATVETNPIPCDFTLIMSGNMDDVNNLRAPLLDRIDYKIVLKNKMENTQENRDKLLQFIIQEIRNNNLHPMTYEACCEIVKIAQLLAGSKDRLTLRLRRLSNIIKMANDIAMGKNIKDIINEMSEEENIKKSETLPVNVDKDKLKSIMGVLNKITEKDKENKEEKEKTGITATDKTKYSKKEIKEKEKIYIDREHVLSVVNTGIYSMTKQVAIDYLRNFKRYKNIVPNDSPKVGVIYGLAVLGSDGIGDVTKIITQIVDSKNPGTHLLNITGDLAKHSITLASALSKKYVSEGKLPLKSEEEIDLNSKEIYIQFSQSYSKIDGDSATAAVCLSIISSLLKIPLKQDFAITGSLDLNGNILAIGGVNEKINAAKEYGFKRVIIPESNMIDVIDSEGITIIPAKTLEEIIPLVFENTSLKSN</sequence>
<dbReference type="STRING" id="647113.Metok_1207"/>
<evidence type="ECO:0000259" key="7">
    <source>
        <dbReference type="PROSITE" id="PS51786"/>
    </source>
</evidence>
<dbReference type="KEGG" id="mok:Metok_1207"/>
<dbReference type="Gene3D" id="1.10.8.60">
    <property type="match status" value="1"/>
</dbReference>
<dbReference type="Pfam" id="PF05362">
    <property type="entry name" value="Lon_C"/>
    <property type="match status" value="1"/>
</dbReference>
<evidence type="ECO:0000256" key="3">
    <source>
        <dbReference type="ARBA" id="ARBA00022741"/>
    </source>
</evidence>
<accession>F8AJI9</accession>
<evidence type="ECO:0000256" key="5">
    <source>
        <dbReference type="PROSITE-ProRule" id="PRU01122"/>
    </source>
</evidence>
<evidence type="ECO:0000313" key="8">
    <source>
        <dbReference type="EMBL" id="AEH07175.1"/>
    </source>
</evidence>
<proteinExistence type="inferred from homology"/>
<feature type="transmembrane region" description="Helical" evidence="6">
    <location>
        <begin position="125"/>
        <end position="142"/>
    </location>
</feature>
<dbReference type="InterPro" id="IPR002078">
    <property type="entry name" value="Sigma_54_int"/>
</dbReference>
<dbReference type="PROSITE" id="PS00676">
    <property type="entry name" value="SIGMA54_INTERACT_2"/>
    <property type="match status" value="1"/>
</dbReference>
<keyword evidence="2 5" id="KW-0645">Protease</keyword>
<evidence type="ECO:0000256" key="2">
    <source>
        <dbReference type="ARBA" id="ARBA00022670"/>
    </source>
</evidence>
<keyword evidence="6" id="KW-1003">Cell membrane</keyword>
<keyword evidence="6" id="KW-0812">Transmembrane</keyword>
<dbReference type="PRINTS" id="PR00830">
    <property type="entry name" value="ENDOLAPTASE"/>
</dbReference>
<dbReference type="SUPFAM" id="SSF54211">
    <property type="entry name" value="Ribosomal protein S5 domain 2-like"/>
    <property type="match status" value="1"/>
</dbReference>
<dbReference type="NCBIfam" id="TIGR00764">
    <property type="entry name" value="lon_rel"/>
    <property type="match status" value="1"/>
</dbReference>
<keyword evidence="5 6" id="KW-0720">Serine protease</keyword>
<gene>
    <name evidence="8" type="ordered locus">Metok_1207</name>
</gene>
<keyword evidence="9" id="KW-1185">Reference proteome</keyword>
<feature type="domain" description="Lon proteolytic" evidence="7">
    <location>
        <begin position="516"/>
        <end position="700"/>
    </location>
</feature>
<feature type="transmembrane region" description="Helical" evidence="6">
    <location>
        <begin position="154"/>
        <end position="175"/>
    </location>
</feature>
<evidence type="ECO:0000256" key="6">
    <source>
        <dbReference type="RuleBase" id="RU369001"/>
    </source>
</evidence>
<keyword evidence="4 6" id="KW-0067">ATP-binding</keyword>
<dbReference type="EMBL" id="CP002792">
    <property type="protein sequence ID" value="AEH07175.1"/>
    <property type="molecule type" value="Genomic_DNA"/>
</dbReference>
<feature type="active site" evidence="5">
    <location>
        <position position="611"/>
    </location>
</feature>
<comment type="similarity">
    <text evidence="6">Belongs to the peptidase S16 family. Archaeal LonB subfamily.</text>
</comment>